<feature type="region of interest" description="Disordered" evidence="1">
    <location>
        <begin position="1"/>
        <end position="30"/>
    </location>
</feature>
<reference evidence="2 3" key="1">
    <citation type="submission" date="2015-04" db="EMBL/GenBank/DDBJ databases">
        <title>Lasius niger genome sequencing.</title>
        <authorList>
            <person name="Konorov E.A."/>
            <person name="Nikitin M.A."/>
            <person name="Kirill M.V."/>
            <person name="Chang P."/>
        </authorList>
    </citation>
    <scope>NUCLEOTIDE SEQUENCE [LARGE SCALE GENOMIC DNA]</scope>
    <source>
        <tissue evidence="2">Whole</tissue>
    </source>
</reference>
<organism evidence="2 3">
    <name type="scientific">Lasius niger</name>
    <name type="common">Black garden ant</name>
    <dbReference type="NCBI Taxonomy" id="67767"/>
    <lineage>
        <taxon>Eukaryota</taxon>
        <taxon>Metazoa</taxon>
        <taxon>Ecdysozoa</taxon>
        <taxon>Arthropoda</taxon>
        <taxon>Hexapoda</taxon>
        <taxon>Insecta</taxon>
        <taxon>Pterygota</taxon>
        <taxon>Neoptera</taxon>
        <taxon>Endopterygota</taxon>
        <taxon>Hymenoptera</taxon>
        <taxon>Apocrita</taxon>
        <taxon>Aculeata</taxon>
        <taxon>Formicoidea</taxon>
        <taxon>Formicidae</taxon>
        <taxon>Formicinae</taxon>
        <taxon>Lasius</taxon>
        <taxon>Lasius</taxon>
    </lineage>
</organism>
<dbReference type="PaxDb" id="67767-A0A0J7KDK9"/>
<evidence type="ECO:0000313" key="3">
    <source>
        <dbReference type="Proteomes" id="UP000036403"/>
    </source>
</evidence>
<feature type="region of interest" description="Disordered" evidence="1">
    <location>
        <begin position="59"/>
        <end position="90"/>
    </location>
</feature>
<name>A0A0J7KDK9_LASNI</name>
<sequence length="90" mass="10170">MKRRLQRISNDESMSAMDIDDNSETDSNKRLYGDACDELEPPCPPLFLQCTEMMEVSQGYPNNLSVNGSEHKDKDGDSDDNDNNNVINQI</sequence>
<evidence type="ECO:0000313" key="2">
    <source>
        <dbReference type="EMBL" id="KMQ88548.1"/>
    </source>
</evidence>
<proteinExistence type="predicted"/>
<accession>A0A0J7KDK9</accession>
<gene>
    <name evidence="2" type="ORF">RF55_11945</name>
</gene>
<dbReference type="Proteomes" id="UP000036403">
    <property type="component" value="Unassembled WGS sequence"/>
</dbReference>
<protein>
    <submittedName>
        <fullName evidence="2">Copper sensory histidine kinase</fullName>
    </submittedName>
</protein>
<keyword evidence="2" id="KW-0808">Transferase</keyword>
<keyword evidence="2" id="KW-0418">Kinase</keyword>
<dbReference type="EMBL" id="LBMM01008893">
    <property type="protein sequence ID" value="KMQ88548.1"/>
    <property type="molecule type" value="Genomic_DNA"/>
</dbReference>
<feature type="compositionally biased region" description="Polar residues" evidence="1">
    <location>
        <begin position="59"/>
        <end position="68"/>
    </location>
</feature>
<dbReference type="GO" id="GO:0016301">
    <property type="term" value="F:kinase activity"/>
    <property type="evidence" value="ECO:0007669"/>
    <property type="project" value="UniProtKB-KW"/>
</dbReference>
<dbReference type="AlphaFoldDB" id="A0A0J7KDK9"/>
<evidence type="ECO:0000256" key="1">
    <source>
        <dbReference type="SAM" id="MobiDB-lite"/>
    </source>
</evidence>
<keyword evidence="3" id="KW-1185">Reference proteome</keyword>
<comment type="caution">
    <text evidence="2">The sequence shown here is derived from an EMBL/GenBank/DDBJ whole genome shotgun (WGS) entry which is preliminary data.</text>
</comment>